<evidence type="ECO:0000259" key="1">
    <source>
        <dbReference type="Pfam" id="PF03178"/>
    </source>
</evidence>
<dbReference type="Pfam" id="PF03178">
    <property type="entry name" value="CPSF_A"/>
    <property type="match status" value="1"/>
</dbReference>
<dbReference type="Proteomes" id="UP000682733">
    <property type="component" value="Unassembled WGS sequence"/>
</dbReference>
<evidence type="ECO:0000313" key="2">
    <source>
        <dbReference type="EMBL" id="CAF4471175.1"/>
    </source>
</evidence>
<reference evidence="2" key="1">
    <citation type="submission" date="2021-02" db="EMBL/GenBank/DDBJ databases">
        <authorList>
            <person name="Nowell W R."/>
        </authorList>
    </citation>
    <scope>NUCLEOTIDE SEQUENCE</scope>
</reference>
<gene>
    <name evidence="2" type="ORF">TMI583_LOCUS46707</name>
</gene>
<dbReference type="AlphaFoldDB" id="A0A8S2X143"/>
<dbReference type="Gene3D" id="2.130.10.10">
    <property type="entry name" value="YVTN repeat-like/Quinoprotein amine dehydrogenase"/>
    <property type="match status" value="1"/>
</dbReference>
<dbReference type="GO" id="GO:0003676">
    <property type="term" value="F:nucleic acid binding"/>
    <property type="evidence" value="ECO:0007669"/>
    <property type="project" value="InterPro"/>
</dbReference>
<comment type="caution">
    <text evidence="2">The sequence shown here is derived from an EMBL/GenBank/DDBJ whole genome shotgun (WGS) entry which is preliminary data.</text>
</comment>
<protein>
    <recommendedName>
        <fullName evidence="1">RSE1/DDB1/CPSF1 C-terminal domain-containing protein</fullName>
    </recommendedName>
</protein>
<feature type="domain" description="RSE1/DDB1/CPSF1 C-terminal" evidence="1">
    <location>
        <begin position="9"/>
        <end position="57"/>
    </location>
</feature>
<proteinExistence type="predicted"/>
<organism evidence="2 3">
    <name type="scientific">Didymodactylos carnosus</name>
    <dbReference type="NCBI Taxonomy" id="1234261"/>
    <lineage>
        <taxon>Eukaryota</taxon>
        <taxon>Metazoa</taxon>
        <taxon>Spiralia</taxon>
        <taxon>Gnathifera</taxon>
        <taxon>Rotifera</taxon>
        <taxon>Eurotatoria</taxon>
        <taxon>Bdelloidea</taxon>
        <taxon>Philodinida</taxon>
        <taxon>Philodinidae</taxon>
        <taxon>Didymodactylos</taxon>
    </lineage>
</organism>
<sequence length="61" mass="6394">GLLNGASNKCDVLAQFHIGEIVTSVQRATLIPGGSESLVYTTLSGTIGVLVPFSSHEFVFD</sequence>
<dbReference type="GO" id="GO:0005634">
    <property type="term" value="C:nucleus"/>
    <property type="evidence" value="ECO:0007669"/>
    <property type="project" value="InterPro"/>
</dbReference>
<feature type="non-terminal residue" evidence="2">
    <location>
        <position position="1"/>
    </location>
</feature>
<name>A0A8S2X143_9BILA</name>
<dbReference type="InterPro" id="IPR004871">
    <property type="entry name" value="RSE1/DDB1/CPSF1_C"/>
</dbReference>
<accession>A0A8S2X143</accession>
<evidence type="ECO:0000313" key="3">
    <source>
        <dbReference type="Proteomes" id="UP000682733"/>
    </source>
</evidence>
<dbReference type="EMBL" id="CAJOBA010087817">
    <property type="protein sequence ID" value="CAF4471175.1"/>
    <property type="molecule type" value="Genomic_DNA"/>
</dbReference>
<dbReference type="InterPro" id="IPR015943">
    <property type="entry name" value="WD40/YVTN_repeat-like_dom_sf"/>
</dbReference>